<evidence type="ECO:0000313" key="1">
    <source>
        <dbReference type="EMBL" id="GMH86812.1"/>
    </source>
</evidence>
<reference evidence="2" key="1">
    <citation type="journal article" date="2023" name="Commun. Biol.">
        <title>Genome analysis of Parmales, the sister group of diatoms, reveals the evolutionary specialization of diatoms from phago-mixotrophs to photoautotrophs.</title>
        <authorList>
            <person name="Ban H."/>
            <person name="Sato S."/>
            <person name="Yoshikawa S."/>
            <person name="Yamada K."/>
            <person name="Nakamura Y."/>
            <person name="Ichinomiya M."/>
            <person name="Sato N."/>
            <person name="Blanc-Mathieu R."/>
            <person name="Endo H."/>
            <person name="Kuwata A."/>
            <person name="Ogata H."/>
        </authorList>
    </citation>
    <scope>NUCLEOTIDE SEQUENCE [LARGE SCALE GENOMIC DNA]</scope>
    <source>
        <strain evidence="2">NIES 3701</strain>
    </source>
</reference>
<dbReference type="OrthoDB" id="195246at2759"/>
<proteinExistence type="predicted"/>
<dbReference type="EMBL" id="BRXY01000320">
    <property type="protein sequence ID" value="GMH86812.1"/>
    <property type="molecule type" value="Genomic_DNA"/>
</dbReference>
<keyword evidence="2" id="KW-1185">Reference proteome</keyword>
<organism evidence="1 2">
    <name type="scientific">Triparma strigata</name>
    <dbReference type="NCBI Taxonomy" id="1606541"/>
    <lineage>
        <taxon>Eukaryota</taxon>
        <taxon>Sar</taxon>
        <taxon>Stramenopiles</taxon>
        <taxon>Ochrophyta</taxon>
        <taxon>Bolidophyceae</taxon>
        <taxon>Parmales</taxon>
        <taxon>Triparmaceae</taxon>
        <taxon>Triparma</taxon>
    </lineage>
</organism>
<name>A0A9W7BFP5_9STRA</name>
<accession>A0A9W7BFP5</accession>
<evidence type="ECO:0000313" key="2">
    <source>
        <dbReference type="Proteomes" id="UP001165085"/>
    </source>
</evidence>
<dbReference type="InterPro" id="IPR036047">
    <property type="entry name" value="F-box-like_dom_sf"/>
</dbReference>
<gene>
    <name evidence="1" type="ORF">TrST_g12234</name>
</gene>
<dbReference type="Proteomes" id="UP001165085">
    <property type="component" value="Unassembled WGS sequence"/>
</dbReference>
<comment type="caution">
    <text evidence="1">The sequence shown here is derived from an EMBL/GenBank/DDBJ whole genome shotgun (WGS) entry which is preliminary data.</text>
</comment>
<evidence type="ECO:0008006" key="3">
    <source>
        <dbReference type="Google" id="ProtNLM"/>
    </source>
</evidence>
<sequence>MGGAVQVNSGLSISVGDAPNQILSQGMEKDNISFHVCNISIKNSQTSKPSLAEADMLPLNTRHRKMELSTKQGLKASTTTRALIMSAIDGLDNDTFSAVTMFLSLTDLGFSLQVSRTFFRQIWSNEHLWRKLCERVWADKVYVPSGLEELSRGAEHVRMKKTETLSKLKADNSVKELKMKLLRADVNHNSISGCFEKSEFVHLLYDTSLSKENPTKADGSDEFWMDRHHYNPFMSEAMLVKNVNSAAFLGSTPACSFIALKLSIIDSERTNITSDELQSFTFNVRCRMDGPFAQLIADDPFWQGVGAGRVRFLDPTDGSKMSWVWPKDKQGRAMNPFVQMGMTEQMDSMSWGLINMNRQVQMFFAGQRGPIEVNARHPITWGWVLFSEATVWSSWEYTKEELNHRVLTRGIRDSDVDHQDPTSFYARSMAEMGKESTAGPW</sequence>
<protein>
    <recommendedName>
        <fullName evidence="3">F-box domain-containing protein</fullName>
    </recommendedName>
</protein>
<dbReference type="SUPFAM" id="SSF81383">
    <property type="entry name" value="F-box domain"/>
    <property type="match status" value="1"/>
</dbReference>
<dbReference type="AlphaFoldDB" id="A0A9W7BFP5"/>